<gene>
    <name evidence="2" type="ORF">CUNI_LOCUS8713</name>
</gene>
<feature type="compositionally biased region" description="Polar residues" evidence="1">
    <location>
        <begin position="281"/>
        <end position="308"/>
    </location>
</feature>
<dbReference type="GO" id="GO:0090307">
    <property type="term" value="P:mitotic spindle assembly"/>
    <property type="evidence" value="ECO:0007669"/>
    <property type="project" value="TreeGrafter"/>
</dbReference>
<reference evidence="2" key="1">
    <citation type="submission" date="2021-04" db="EMBL/GenBank/DDBJ databases">
        <authorList>
            <consortium name="Molecular Ecology Group"/>
        </authorList>
    </citation>
    <scope>NUCLEOTIDE SEQUENCE</scope>
</reference>
<dbReference type="PANTHER" id="PTHR14739:SF9">
    <property type="entry name" value="MICROTUBULE-ASSOCIATED PROTEIN 9"/>
    <property type="match status" value="1"/>
</dbReference>
<evidence type="ECO:0000256" key="1">
    <source>
        <dbReference type="SAM" id="MobiDB-lite"/>
    </source>
</evidence>
<dbReference type="EMBL" id="CAJHNH020001453">
    <property type="protein sequence ID" value="CAG5123155.1"/>
    <property type="molecule type" value="Genomic_DNA"/>
</dbReference>
<protein>
    <recommendedName>
        <fullName evidence="4">Microtubule-associated protein 9</fullName>
    </recommendedName>
</protein>
<dbReference type="GO" id="GO:0000235">
    <property type="term" value="C:astral microtubule"/>
    <property type="evidence" value="ECO:0007669"/>
    <property type="project" value="TreeGrafter"/>
</dbReference>
<dbReference type="PANTHER" id="PTHR14739">
    <property type="entry name" value="MICROTUBULE-ASSOCIATED PROTEIN 9"/>
    <property type="match status" value="1"/>
</dbReference>
<feature type="region of interest" description="Disordered" evidence="1">
    <location>
        <begin position="652"/>
        <end position="672"/>
    </location>
</feature>
<organism evidence="2 3">
    <name type="scientific">Candidula unifasciata</name>
    <dbReference type="NCBI Taxonomy" id="100452"/>
    <lineage>
        <taxon>Eukaryota</taxon>
        <taxon>Metazoa</taxon>
        <taxon>Spiralia</taxon>
        <taxon>Lophotrochozoa</taxon>
        <taxon>Mollusca</taxon>
        <taxon>Gastropoda</taxon>
        <taxon>Heterobranchia</taxon>
        <taxon>Euthyneura</taxon>
        <taxon>Panpulmonata</taxon>
        <taxon>Eupulmonata</taxon>
        <taxon>Stylommatophora</taxon>
        <taxon>Helicina</taxon>
        <taxon>Helicoidea</taxon>
        <taxon>Geomitridae</taxon>
        <taxon>Candidula</taxon>
    </lineage>
</organism>
<feature type="compositionally biased region" description="Basic and acidic residues" evidence="1">
    <location>
        <begin position="155"/>
        <end position="196"/>
    </location>
</feature>
<dbReference type="GO" id="GO:0000281">
    <property type="term" value="P:mitotic cytokinesis"/>
    <property type="evidence" value="ECO:0007669"/>
    <property type="project" value="InterPro"/>
</dbReference>
<accession>A0A8S3Z593</accession>
<keyword evidence="3" id="KW-1185">Reference proteome</keyword>
<feature type="region of interest" description="Disordered" evidence="1">
    <location>
        <begin position="1"/>
        <end position="467"/>
    </location>
</feature>
<dbReference type="OrthoDB" id="6288917at2759"/>
<evidence type="ECO:0000313" key="3">
    <source>
        <dbReference type="Proteomes" id="UP000678393"/>
    </source>
</evidence>
<dbReference type="GO" id="GO:1902412">
    <property type="term" value="P:regulation of mitotic cytokinesis"/>
    <property type="evidence" value="ECO:0007669"/>
    <property type="project" value="TreeGrafter"/>
</dbReference>
<feature type="compositionally biased region" description="Basic residues" evidence="1">
    <location>
        <begin position="261"/>
        <end position="273"/>
    </location>
</feature>
<name>A0A8S3Z593_9EUPU</name>
<dbReference type="Proteomes" id="UP000678393">
    <property type="component" value="Unassembled WGS sequence"/>
</dbReference>
<evidence type="ECO:0008006" key="4">
    <source>
        <dbReference type="Google" id="ProtNLM"/>
    </source>
</evidence>
<feature type="compositionally biased region" description="Polar residues" evidence="1">
    <location>
        <begin position="70"/>
        <end position="81"/>
    </location>
</feature>
<feature type="region of interest" description="Disordered" evidence="1">
    <location>
        <begin position="607"/>
        <end position="626"/>
    </location>
</feature>
<sequence length="814" mass="94037">MDDDIDEAARSWRSKPKDSFQNELQAKLRQRKYQGMSVDVSDSDDNDRSNPEIDGTKRPTDYRRRRRQTSDLSHGLGTQTMRTKDLSHMLNDNLSEDDDVDEEIIAANLGRSASRESVHSGGLKTPSPKQESKYLRKPARKEHSENVSASGRKTPVKDTSPHSSVSKEDGLFGRRTPVSKEDRSITFHENEHEDKQWQPPKYRTVSPKDREPSRGSRGVSPIDSSLDRIGESAEEKLAKQILRGQREGTDVLSGQNDKPKPQVRGRAGNRRTSPHAEQQRKSPSSQEATGSAKRTTPTLDIFGQSRSAAAQELEEYMESNNDKETKGRKTPTSRSHTPEMKPGTRSILKTPDKSGVKFDLEEKKSKVSRKSPRDSPEIKTPWDKKSSEKGKPSTAEEPSLLDFLMEDDITAKPKPQARGRRSKGMGHTDFLDDIFGNTQKRISNEERTSPGTVGRKSPAPTGRKTPEYIRKSPVISDKQENIFKTIAKIEQTEDTSSICEEIPPDPYRKLANQENRSNNQTTERAQADDAIETVAITQTLKHIAIARKIRSRTVSAKVQHRPKPRYGDQLNKSTNSLQEHHFNSTGDIREAIYEEWYKIHLNLAREKKKEEEKKAKEEEEKKKKEVEDKRLEAELSYKAWMEQKKKKLQEVYKEKEKKEKLEKERLEQEKKEQIDKSRKVFETWKGKKDAVIKTELQKKIEEAKKIEREKKQELLKKQKERESVHKIWLNKKETQHVIHIKQEKKHEKNKRSFEEESKDELKKKEKSAENIYLEWLEKKENQAKLDKVKARRKLEDEEEKPAWSPASRIIPFGR</sequence>
<feature type="compositionally biased region" description="Basic and acidic residues" evidence="1">
    <location>
        <begin position="225"/>
        <end position="249"/>
    </location>
</feature>
<dbReference type="AlphaFoldDB" id="A0A8S3Z593"/>
<feature type="compositionally biased region" description="Acidic residues" evidence="1">
    <location>
        <begin position="94"/>
        <end position="104"/>
    </location>
</feature>
<feature type="compositionally biased region" description="Basic and acidic residues" evidence="1">
    <location>
        <begin position="350"/>
        <end position="391"/>
    </location>
</feature>
<feature type="compositionally biased region" description="Basic residues" evidence="1">
    <location>
        <begin position="415"/>
        <end position="424"/>
    </location>
</feature>
<dbReference type="InterPro" id="IPR026106">
    <property type="entry name" value="MAP9"/>
</dbReference>
<feature type="compositionally biased region" description="Basic and acidic residues" evidence="1">
    <location>
        <begin position="46"/>
        <end position="62"/>
    </location>
</feature>
<proteinExistence type="predicted"/>
<feature type="compositionally biased region" description="Basic and acidic residues" evidence="1">
    <location>
        <begin position="7"/>
        <end position="20"/>
    </location>
</feature>
<evidence type="ECO:0000313" key="2">
    <source>
        <dbReference type="EMBL" id="CAG5123155.1"/>
    </source>
</evidence>
<feature type="region of interest" description="Disordered" evidence="1">
    <location>
        <begin position="739"/>
        <end position="765"/>
    </location>
</feature>
<dbReference type="GO" id="GO:0008017">
    <property type="term" value="F:microtubule binding"/>
    <property type="evidence" value="ECO:0007669"/>
    <property type="project" value="TreeGrafter"/>
</dbReference>
<feature type="region of interest" description="Disordered" evidence="1">
    <location>
        <begin position="791"/>
        <end position="814"/>
    </location>
</feature>
<comment type="caution">
    <text evidence="2">The sequence shown here is derived from an EMBL/GenBank/DDBJ whole genome shotgun (WGS) entry which is preliminary data.</text>
</comment>